<proteinExistence type="predicted"/>
<dbReference type="Proteomes" id="UP000054985">
    <property type="component" value="Unassembled WGS sequence"/>
</dbReference>
<dbReference type="OrthoDB" id="5651014at2"/>
<organism evidence="2 4">
    <name type="scientific">Legionella moravica</name>
    <dbReference type="NCBI Taxonomy" id="39962"/>
    <lineage>
        <taxon>Bacteria</taxon>
        <taxon>Pseudomonadati</taxon>
        <taxon>Pseudomonadota</taxon>
        <taxon>Gammaproteobacteria</taxon>
        <taxon>Legionellales</taxon>
        <taxon>Legionellaceae</taxon>
        <taxon>Legionella</taxon>
    </lineage>
</organism>
<accession>A0A378JWA2</accession>
<protein>
    <submittedName>
        <fullName evidence="2">Uncharacterized protein</fullName>
    </submittedName>
</protein>
<evidence type="ECO:0000313" key="2">
    <source>
        <dbReference type="EMBL" id="STX61329.1"/>
    </source>
</evidence>
<evidence type="ECO:0000313" key="4">
    <source>
        <dbReference type="Proteomes" id="UP000254040"/>
    </source>
</evidence>
<evidence type="ECO:0000313" key="1">
    <source>
        <dbReference type="EMBL" id="KTD34722.1"/>
    </source>
</evidence>
<reference evidence="2 4" key="2">
    <citation type="submission" date="2018-06" db="EMBL/GenBank/DDBJ databases">
        <authorList>
            <consortium name="Pathogen Informatics"/>
            <person name="Doyle S."/>
        </authorList>
    </citation>
    <scope>NUCLEOTIDE SEQUENCE [LARGE SCALE GENOMIC DNA]</scope>
    <source>
        <strain evidence="2 4">NCTC12239</strain>
    </source>
</reference>
<dbReference type="Proteomes" id="UP000254040">
    <property type="component" value="Unassembled WGS sequence"/>
</dbReference>
<keyword evidence="3" id="KW-1185">Reference proteome</keyword>
<dbReference type="RefSeq" id="WP_028385371.1">
    <property type="nucleotide sequence ID" value="NZ_CAAAJG010000004.1"/>
</dbReference>
<dbReference type="EMBL" id="LNYN01000019">
    <property type="protein sequence ID" value="KTD34722.1"/>
    <property type="molecule type" value="Genomic_DNA"/>
</dbReference>
<reference evidence="1 3" key="1">
    <citation type="submission" date="2015-11" db="EMBL/GenBank/DDBJ databases">
        <title>Genomic analysis of 38 Legionella species identifies large and diverse effector repertoires.</title>
        <authorList>
            <person name="Burstein D."/>
            <person name="Amaro F."/>
            <person name="Zusman T."/>
            <person name="Lifshitz Z."/>
            <person name="Cohen O."/>
            <person name="Gilbert J.A."/>
            <person name="Pupko T."/>
            <person name="Shuman H.A."/>
            <person name="Segal G."/>
        </authorList>
    </citation>
    <scope>NUCLEOTIDE SEQUENCE [LARGE SCALE GENOMIC DNA]</scope>
    <source>
        <strain evidence="1 3">ATCC 43877</strain>
    </source>
</reference>
<evidence type="ECO:0000313" key="3">
    <source>
        <dbReference type="Proteomes" id="UP000054985"/>
    </source>
</evidence>
<gene>
    <name evidence="1" type="ORF">Lmor_1255</name>
    <name evidence="2" type="ORF">NCTC12239_00235</name>
</gene>
<name>A0A378JWA2_9GAMM</name>
<dbReference type="EMBL" id="UGOG01000001">
    <property type="protein sequence ID" value="STX61329.1"/>
    <property type="molecule type" value="Genomic_DNA"/>
</dbReference>
<sequence>MPNFLPNEGFNKLKHSLPHEFRNQLINEEAVLAQAYPLLNMLCPNRDELNELSIRLNIPEPLNSKDLARRLASLTLELEGNFNVNALFQYRLPIVLSEFPKHSRVINQTIQKFNDIIEAYHRNEIEELSETNIEEHYKAILSAIKEQGFYRDSDSFWQLNCDNESLWQLIGMLAGWSKTSPVDVMNRENIPLAASSSEPVVPSSSIEPIRTPVEIADLPQDAKSSIKSPFIPEYSYNFNGAGRLDTETNFLLLNAFGMKFGGHFDAQVKYPPRFIPLDQLHVLVRRQLSHRMDVWSTPSFQLWLETTLAQLGVEFIQKNKNDSSEDLLVNPFLKEPISFLSPEKINTVLNQTLLHFTDEEFNPSASEIAILSQYLFELLQGFQVNPGLALGIGANWDGTVNLSNEAGAYAFKFRESKADWGRRFKHLSLHRQGPSEAKMNAAIGVQFELQSLMTDFDYMSQLQPSEYNEVVYNALIDNLVTDLLPEPSYFENERYPKYKKQHVVKTNESGLIEIDSFLIPSKQGTYFKGRNGEEKQTPMYRRAGTLDVQAFPKNTTYCEQSKVCYAGNPLGPLQMQFAQSMYRNVRGHIVYDPIAPDQFLEDAYYGQVIRGDNDDYLPFIGVIPKNFDRYFNQPNELCASFVVRMLQSARMMEYCPTFKTAYDLIKTRFLPGPQKQPPALPQFCSDYLAEKHQQLISALANNERNFSECQKILFSLVKNLIYSLYDIGRDDQQFKQGYLAFIHSKDTFSPINRAKCDKLIRELTVTKPVEVSPEAMSRYEQILGFLRDITSYFYPQPSEELAQELARQARLHVNPLLKTKAITAYFDNLKRSKQDNLSRKQTPGMLYAALKHGGPSKTVARDYGQMHDYNFPSYYRDPDGTPQGEPQTHDRFIDWSAKRLGAGLQIMHKYHLFAFIHNPIYETFNRARQSAAAHRHDPLKALWALKGALEGLFWHGIVIGLWQTTTTPVHMLCDFFSWQLTLFNRKSIKSIENPLTLPAAPANELNTKSKASAESRDYLLSLLGKSKPLDAKKNSVIAYARTMIHVLYPHLRPVDLTVCNQQLLNDFPLTEEEWNSFFAPVLNPSEDHELSTLLHRYNGVINNNLIQAVYQCITNPRFSAQPKPVCKQIISSCSLNAKQSDVLNHIATLYQHTPLENKLNFIQLFQFSGAIQKALQRRDQFIQKVQNFILNVFDEQWILTLLFNHHLEQLIAKLTPLTLEQTILIMPDTIKWPLHHLLTANNTHVLDDYILNENQKTLLMNIHSMASLIKEPEHIKQLLSHCRVDQRCKEHGSSIKEKAHNKWAKFAERELKHQLLSDDEVHDIISLLADKLSAFHDLNAPLNRLPTVYQSLNTNEGLDLFYETSTAIKIRLEHYLHLNDKAHKSKVTEAKTLLKNFLNMSMNAAINSRLDQVDVFAQEKIQNPLLMSNAIGQWLSGLQKNNYYLRSFLEQQLHQAPSLDHTLWRCKCIFQVLEQKQPAERIKNTGMQSLLRFWSQHKDNVTMTGEHYINPEFSKPNKCAHTNLFDDSVTLRHAITRVREKLPNTSLFNMPRKIAIDENNEIELIVEP</sequence>